<evidence type="ECO:0000256" key="1">
    <source>
        <dbReference type="SAM" id="MobiDB-lite"/>
    </source>
</evidence>
<dbReference type="EMBL" id="NJES01000330">
    <property type="protein sequence ID" value="PHH73614.1"/>
    <property type="molecule type" value="Genomic_DNA"/>
</dbReference>
<reference evidence="2 3" key="1">
    <citation type="submission" date="2017-06" db="EMBL/GenBank/DDBJ databases">
        <title>Ant-infecting Ophiocordyceps genomes reveal a high diversity of potential behavioral manipulation genes and a possible major role for enterotoxins.</title>
        <authorList>
            <person name="De Bekker C."/>
            <person name="Evans H.C."/>
            <person name="Brachmann A."/>
            <person name="Hughes D.P."/>
        </authorList>
    </citation>
    <scope>NUCLEOTIDE SEQUENCE [LARGE SCALE GENOMIC DNA]</scope>
    <source>
        <strain evidence="2 3">Map16</strain>
    </source>
</reference>
<evidence type="ECO:0008006" key="4">
    <source>
        <dbReference type="Google" id="ProtNLM"/>
    </source>
</evidence>
<name>A0A2C5Z2M8_9HYPO</name>
<feature type="region of interest" description="Disordered" evidence="1">
    <location>
        <begin position="28"/>
        <end position="61"/>
    </location>
</feature>
<protein>
    <recommendedName>
        <fullName evidence="4">Autophagy-related protein 6</fullName>
    </recommendedName>
</protein>
<gene>
    <name evidence="2" type="ORF">CDD80_3706</name>
</gene>
<dbReference type="AlphaFoldDB" id="A0A2C5Z2M8"/>
<evidence type="ECO:0000313" key="2">
    <source>
        <dbReference type="EMBL" id="PHH73614.1"/>
    </source>
</evidence>
<dbReference type="Proteomes" id="UP000226431">
    <property type="component" value="Unassembled WGS sequence"/>
</dbReference>
<organism evidence="2 3">
    <name type="scientific">Ophiocordyceps camponoti-rufipedis</name>
    <dbReference type="NCBI Taxonomy" id="2004952"/>
    <lineage>
        <taxon>Eukaryota</taxon>
        <taxon>Fungi</taxon>
        <taxon>Dikarya</taxon>
        <taxon>Ascomycota</taxon>
        <taxon>Pezizomycotina</taxon>
        <taxon>Sordariomycetes</taxon>
        <taxon>Hypocreomycetidae</taxon>
        <taxon>Hypocreales</taxon>
        <taxon>Ophiocordycipitaceae</taxon>
        <taxon>Ophiocordyceps</taxon>
    </lineage>
</organism>
<comment type="caution">
    <text evidence="2">The sequence shown here is derived from an EMBL/GenBank/DDBJ whole genome shotgun (WGS) entry which is preliminary data.</text>
</comment>
<accession>A0A2C5Z2M8</accession>
<proteinExistence type="predicted"/>
<sequence>MGWLSSIFSSSSSTNTLENLDPEVRAFLEKESPVKYAPSQPPATKPEPKSKPETGKSTVPAASLYQDGRYAHLWKNYRPLAETEAENATDGDRLSAVLEGYKSRKAALGTAALENCALEQEEWVNCMKGGSWEDRMQMCRHQRFLRIIGYGSIANRPAAVEEAIQMQADALYQRMLKHEAAVSQAKQDGTPIPTFELIIPDAPAPSVRTQGPTPADEQAWQRKLDDLPEDERAIEAAALRADYQAKAEFASTVMEIRQTQREGRDERLAQGKASVLDSLSALLWKGK</sequence>
<dbReference type="STRING" id="2004952.A0A2C5Z2M8"/>
<dbReference type="OrthoDB" id="2103031at2759"/>
<evidence type="ECO:0000313" key="3">
    <source>
        <dbReference type="Proteomes" id="UP000226431"/>
    </source>
</evidence>
<keyword evidence="3" id="KW-1185">Reference proteome</keyword>